<evidence type="ECO:0000313" key="2">
    <source>
        <dbReference type="Proteomes" id="UP000768646"/>
    </source>
</evidence>
<dbReference type="Proteomes" id="UP000768646">
    <property type="component" value="Unassembled WGS sequence"/>
</dbReference>
<comment type="caution">
    <text evidence="1">The sequence shown here is derived from an EMBL/GenBank/DDBJ whole genome shotgun (WGS) entry which is preliminary data.</text>
</comment>
<dbReference type="EMBL" id="JABTEG010000011">
    <property type="protein sequence ID" value="KAG4304120.1"/>
    <property type="molecule type" value="Genomic_DNA"/>
</dbReference>
<organism evidence="1 2">
    <name type="scientific">Pneumocystis oryctolagi</name>
    <dbReference type="NCBI Taxonomy" id="42067"/>
    <lineage>
        <taxon>Eukaryota</taxon>
        <taxon>Fungi</taxon>
        <taxon>Dikarya</taxon>
        <taxon>Ascomycota</taxon>
        <taxon>Taphrinomycotina</taxon>
        <taxon>Pneumocystomycetes</taxon>
        <taxon>Pneumocystaceae</taxon>
        <taxon>Pneumocystis</taxon>
    </lineage>
</organism>
<gene>
    <name evidence="1" type="ORF">PORY_002484</name>
</gene>
<proteinExistence type="predicted"/>
<evidence type="ECO:0000313" key="1">
    <source>
        <dbReference type="EMBL" id="KAG4304120.1"/>
    </source>
</evidence>
<protein>
    <submittedName>
        <fullName evidence="1">Uncharacterized protein</fullName>
    </submittedName>
</protein>
<accession>A0ACB7CAR3</accession>
<keyword evidence="2" id="KW-1185">Reference proteome</keyword>
<reference evidence="1 2" key="1">
    <citation type="journal article" date="2021" name="Commun. Biol.">
        <title>Genomic insights into the host specific adaptation of the Pneumocystis genus.</title>
        <authorList>
            <person name="Cisse O.H."/>
            <person name="Ma L."/>
            <person name="Dekker J.P."/>
            <person name="Khil P.P."/>
            <person name="Youn J.-H."/>
            <person name="Brenchley J.M."/>
            <person name="Blair R."/>
            <person name="Pahar B."/>
            <person name="Chabe M."/>
            <person name="Van Rompay K.K.A."/>
            <person name="Keesler R."/>
            <person name="Sukura A."/>
            <person name="Hirsch V."/>
            <person name="Kutty G."/>
            <person name="Liu Y."/>
            <person name="Peng L."/>
            <person name="Chen J."/>
            <person name="Song J."/>
            <person name="Weissenbacher-Lang C."/>
            <person name="Xu J."/>
            <person name="Upham N.S."/>
            <person name="Stajich J.E."/>
            <person name="Cuomo C.A."/>
            <person name="Cushion M.T."/>
            <person name="Kovacs J.A."/>
        </authorList>
    </citation>
    <scope>NUCLEOTIDE SEQUENCE [LARGE SCALE GENOMIC DNA]</scope>
    <source>
        <strain evidence="1 2">RABM</strain>
    </source>
</reference>
<name>A0ACB7CAR3_9ASCO</name>
<sequence>MENFKNGDKNMNTSISSSISINKTKENGKNQDLDTLIIPSKESGECVNNETTFEESKKIKKNFEKLETKADLLNNHLNKTYENTLLKTCEIPDSLHQLTCAVYVRNFTRPLQISQLESHLLDIIKEINNSCSDLFKKIWMDKFRTHAFIVLSAVEYAKKIRNCLHNSIWPCEKGRRSLWADYIPENKVDEWIDIEEQSPKDIKWEVIYDVEGKANLSKIEKKNSYNKAVLNEEVKKRFQEESNDKNDIKRQNIEKNSLNKLFLKTQTVPFLYYKTADHNITMSNFKVQNDSKYKT</sequence>